<dbReference type="GO" id="GO:0030596">
    <property type="term" value="F:alpha-L-rhamnosidase activity"/>
    <property type="evidence" value="ECO:0007669"/>
    <property type="project" value="UniProtKB-EC"/>
</dbReference>
<dbReference type="Pfam" id="PF17390">
    <property type="entry name" value="Bac_rhamnosid_C"/>
    <property type="match status" value="1"/>
</dbReference>
<evidence type="ECO:0000313" key="9">
    <source>
        <dbReference type="EMBL" id="SDP61790.1"/>
    </source>
</evidence>
<evidence type="ECO:0000259" key="5">
    <source>
        <dbReference type="Pfam" id="PF05592"/>
    </source>
</evidence>
<feature type="domain" description="Bacterial alpha-L-rhamnosidase N-terminal" evidence="6">
    <location>
        <begin position="383"/>
        <end position="544"/>
    </location>
</feature>
<evidence type="ECO:0000256" key="2">
    <source>
        <dbReference type="ARBA" id="ARBA00012652"/>
    </source>
</evidence>
<sequence>MKSKFYKSKGMAGLLAAIAAMGVPFAGGTTAEAFSLDRLAVDHLENPQAVDRQQPRFSWQMTADKGERNVEQAFYQLTVKDLQGHILWDSGKVADGHAVDIAYQGRELAAGQDYIWEVKVWDKQGQLREKSSRFAMGLNPDREGEGDWSGAKWIGNREKTLPLESQSLTVFRIACDMELGQTAERASLVFGANDQRLLDKNFNMVGTAAEKDKSYFRAEFDCSALKSGGDAKINFYRYGYVKGDNDTSPIGCIVIPAGIVHKDNYQQKHNIEISSMYGILAASVDGQDLPVTELDPWSKGINGNPFGMSGGSNAFPALADIGYAVPDGQMAKLSKLTVKNFRQPFAPLYEEEAARELTGQMQLMSPSHDAMPMLRTEFKTQGKKIKQARLYATARGIYDISLNGQQVSDAYFAPGFTQYNKTQLYQAYDVTKLLQSGRANAIGAQLAEGWWSGASTFLGTNWNYFGDRQSLRAKLVVIYEDGTKDIITTQPDTWQYYADGPVKLGSLFQGQVRDGTKAAALQGWDKPGYDAAENGWKPAGEISLAGTTATGKWHEFLTDRDYEQEFTDIDFVAQSGSEVKEAQQHQLTAKSVQEVRPGVFVYDMGQNFAGVPEIDLTGQKGQQVTLRYAEVTYPDGENKDMLMVENLRAAMVRDTFILKGGRETISPRFTFHGYRYLEITGLDKALPLKAVRGKVLTSVPQDTADYRTSNQDVNRLFRNIQWSTRANFLAIPTDCPQRNERMGWSGDLNVFGNTAVYLANSDSFLRQHMQALRDTQASDGRFTDTAPMGHGAGGFIWGSVGVQIPWQMYLQYGDTAVLAEHYEAMKAYVDYMLACEQPDGLYKEAKGLPGLGDWLGPENSRNEPQYLWQAYGISNLEILWKTAEKLGRTQDAAKYHTLYEERKAYFNDKFLTAEGKALTSTGASMDTQTAYAVPLALNVIRKDKEAKVAESLLQTVTRQNVDDLKQMRPAYSLMTGFIGTAAISHALSHTGNVAAAYRLLQNDQYPSWLYPVKNGATTIWERLDSYTKERGFGGNNSMNSFNHYSFGAVGAWMLDTSLGIRRDEENPGFKHFFLCPEVDANGQMTEASGHYDSVYGRIESSWRKTATGYKFRFVVPANTTATVQLAKPAHRLLCNGKELSWQENIEIGSGTYEFEVR</sequence>
<dbReference type="GO" id="GO:0005975">
    <property type="term" value="P:carbohydrate metabolic process"/>
    <property type="evidence" value="ECO:0007669"/>
    <property type="project" value="InterPro"/>
</dbReference>
<keyword evidence="4" id="KW-0732">Signal</keyword>
<dbReference type="InterPro" id="IPR013737">
    <property type="entry name" value="Bac_rhamnosid_N"/>
</dbReference>
<dbReference type="Pfam" id="PF17389">
    <property type="entry name" value="Bac_rhamnosid6H"/>
    <property type="match status" value="1"/>
</dbReference>
<dbReference type="Pfam" id="PF08531">
    <property type="entry name" value="Bac_rhamnosid_N"/>
    <property type="match status" value="1"/>
</dbReference>
<proteinExistence type="predicted"/>
<protein>
    <recommendedName>
        <fullName evidence="2">alpha-L-rhamnosidase</fullName>
        <ecNumber evidence="2">3.2.1.40</ecNumber>
    </recommendedName>
</protein>
<reference evidence="9 10" key="1">
    <citation type="submission" date="2016-10" db="EMBL/GenBank/DDBJ databases">
        <authorList>
            <person name="de Groot N.N."/>
        </authorList>
    </citation>
    <scope>NUCLEOTIDE SEQUENCE [LARGE SCALE GENOMIC DNA]</scope>
    <source>
        <strain evidence="9 10">S137</strain>
    </source>
</reference>
<evidence type="ECO:0000259" key="8">
    <source>
        <dbReference type="Pfam" id="PF17390"/>
    </source>
</evidence>
<feature type="chain" id="PRO_5038377545" description="alpha-L-rhamnosidase" evidence="4">
    <location>
        <begin position="27"/>
        <end position="1157"/>
    </location>
</feature>
<dbReference type="InterPro" id="IPR008928">
    <property type="entry name" value="6-hairpin_glycosidase_sf"/>
</dbReference>
<feature type="domain" description="Alpha-L-rhamnosidase C-terminal" evidence="8">
    <location>
        <begin position="1059"/>
        <end position="1130"/>
    </location>
</feature>
<feature type="signal peptide" evidence="4">
    <location>
        <begin position="1"/>
        <end position="26"/>
    </location>
</feature>
<dbReference type="Gene3D" id="1.50.10.10">
    <property type="match status" value="1"/>
</dbReference>
<evidence type="ECO:0000259" key="7">
    <source>
        <dbReference type="Pfam" id="PF17389"/>
    </source>
</evidence>
<feature type="domain" description="Alpha-L-rhamnosidase concanavalin-like" evidence="5">
    <location>
        <begin position="594"/>
        <end position="693"/>
    </location>
</feature>
<dbReference type="InterPro" id="IPR035398">
    <property type="entry name" value="Bac_rhamnosid_C"/>
</dbReference>
<dbReference type="Gene3D" id="2.60.120.260">
    <property type="entry name" value="Galactose-binding domain-like"/>
    <property type="match status" value="2"/>
</dbReference>
<gene>
    <name evidence="9" type="ORF">SAMN05216366_12919</name>
</gene>
<evidence type="ECO:0000256" key="1">
    <source>
        <dbReference type="ARBA" id="ARBA00001445"/>
    </source>
</evidence>
<dbReference type="SUPFAM" id="SSF48208">
    <property type="entry name" value="Six-hairpin glycosidases"/>
    <property type="match status" value="1"/>
</dbReference>
<dbReference type="EC" id="3.2.1.40" evidence="2"/>
<dbReference type="Gene3D" id="2.60.40.10">
    <property type="entry name" value="Immunoglobulins"/>
    <property type="match status" value="1"/>
</dbReference>
<feature type="domain" description="Alpha-L-rhamnosidase six-hairpin glycosidase" evidence="7">
    <location>
        <begin position="702"/>
        <end position="1054"/>
    </location>
</feature>
<dbReference type="Pfam" id="PF05592">
    <property type="entry name" value="Bac_rhamnosid"/>
    <property type="match status" value="1"/>
</dbReference>
<dbReference type="InterPro" id="IPR012341">
    <property type="entry name" value="6hp_glycosidase-like_sf"/>
</dbReference>
<dbReference type="OrthoDB" id="9761045at2"/>
<dbReference type="Pfam" id="PF25788">
    <property type="entry name" value="Ig_Rha78A_N"/>
    <property type="match status" value="1"/>
</dbReference>
<evidence type="ECO:0000313" key="10">
    <source>
        <dbReference type="Proteomes" id="UP000182412"/>
    </source>
</evidence>
<evidence type="ECO:0000256" key="4">
    <source>
        <dbReference type="SAM" id="SignalP"/>
    </source>
</evidence>
<dbReference type="InterPro" id="IPR008902">
    <property type="entry name" value="Rhamnosid_concanavalin"/>
</dbReference>
<dbReference type="PIRSF" id="PIRSF010631">
    <property type="entry name" value="A-rhamnsds"/>
    <property type="match status" value="1"/>
</dbReference>
<dbReference type="PANTHER" id="PTHR33307">
    <property type="entry name" value="ALPHA-RHAMNOSIDASE (EUROFUNG)"/>
    <property type="match status" value="1"/>
</dbReference>
<dbReference type="InterPro" id="IPR016007">
    <property type="entry name" value="Alpha_rhamnosid"/>
</dbReference>
<evidence type="ECO:0000256" key="3">
    <source>
        <dbReference type="ARBA" id="ARBA00022801"/>
    </source>
</evidence>
<dbReference type="InterPro" id="IPR035396">
    <property type="entry name" value="Bac_rhamnosid6H"/>
</dbReference>
<dbReference type="EMBL" id="FNJQ01000029">
    <property type="protein sequence ID" value="SDP61790.1"/>
    <property type="molecule type" value="Genomic_DNA"/>
</dbReference>
<dbReference type="InterPro" id="IPR013783">
    <property type="entry name" value="Ig-like_fold"/>
</dbReference>
<name>A0A1H0U6V7_SELRU</name>
<evidence type="ECO:0000259" key="6">
    <source>
        <dbReference type="Pfam" id="PF08531"/>
    </source>
</evidence>
<dbReference type="Proteomes" id="UP000182412">
    <property type="component" value="Unassembled WGS sequence"/>
</dbReference>
<accession>A0A1H0U6V7</accession>
<dbReference type="PANTHER" id="PTHR33307:SF6">
    <property type="entry name" value="ALPHA-RHAMNOSIDASE (EUROFUNG)-RELATED"/>
    <property type="match status" value="1"/>
</dbReference>
<comment type="catalytic activity">
    <reaction evidence="1">
        <text>Hydrolysis of terminal non-reducing alpha-L-rhamnose residues in alpha-L-rhamnosides.</text>
        <dbReference type="EC" id="3.2.1.40"/>
    </reaction>
</comment>
<dbReference type="Gene3D" id="2.60.420.10">
    <property type="entry name" value="Maltose phosphorylase, domain 3"/>
    <property type="match status" value="1"/>
</dbReference>
<keyword evidence="3" id="KW-0378">Hydrolase</keyword>
<dbReference type="AlphaFoldDB" id="A0A1H0U6V7"/>
<organism evidence="9 10">
    <name type="scientific">Selenomonas ruminantium</name>
    <dbReference type="NCBI Taxonomy" id="971"/>
    <lineage>
        <taxon>Bacteria</taxon>
        <taxon>Bacillati</taxon>
        <taxon>Bacillota</taxon>
        <taxon>Negativicutes</taxon>
        <taxon>Selenomonadales</taxon>
        <taxon>Selenomonadaceae</taxon>
        <taxon>Selenomonas</taxon>
    </lineage>
</organism>